<reference evidence="2 3" key="1">
    <citation type="journal article" date="2018" name="Nat. Ecol. Evol.">
        <title>Pezizomycetes genomes reveal the molecular basis of ectomycorrhizal truffle lifestyle.</title>
        <authorList>
            <person name="Murat C."/>
            <person name="Payen T."/>
            <person name="Noel B."/>
            <person name="Kuo A."/>
            <person name="Morin E."/>
            <person name="Chen J."/>
            <person name="Kohler A."/>
            <person name="Krizsan K."/>
            <person name="Balestrini R."/>
            <person name="Da Silva C."/>
            <person name="Montanini B."/>
            <person name="Hainaut M."/>
            <person name="Levati E."/>
            <person name="Barry K.W."/>
            <person name="Belfiori B."/>
            <person name="Cichocki N."/>
            <person name="Clum A."/>
            <person name="Dockter R.B."/>
            <person name="Fauchery L."/>
            <person name="Guy J."/>
            <person name="Iotti M."/>
            <person name="Le Tacon F."/>
            <person name="Lindquist E.A."/>
            <person name="Lipzen A."/>
            <person name="Malagnac F."/>
            <person name="Mello A."/>
            <person name="Molinier V."/>
            <person name="Miyauchi S."/>
            <person name="Poulain J."/>
            <person name="Riccioni C."/>
            <person name="Rubini A."/>
            <person name="Sitrit Y."/>
            <person name="Splivallo R."/>
            <person name="Traeger S."/>
            <person name="Wang M."/>
            <person name="Zifcakova L."/>
            <person name="Wipf D."/>
            <person name="Zambonelli A."/>
            <person name="Paolocci F."/>
            <person name="Nowrousian M."/>
            <person name="Ottonello S."/>
            <person name="Baldrian P."/>
            <person name="Spatafora J.W."/>
            <person name="Henrissat B."/>
            <person name="Nagy L.G."/>
            <person name="Aury J.M."/>
            <person name="Wincker P."/>
            <person name="Grigoriev I.V."/>
            <person name="Bonfante P."/>
            <person name="Martin F.M."/>
        </authorList>
    </citation>
    <scope>NUCLEOTIDE SEQUENCE [LARGE SCALE GENOMIC DNA]</scope>
    <source>
        <strain evidence="2 3">CCBAS932</strain>
    </source>
</reference>
<gene>
    <name evidence="2" type="ORF">P167DRAFT_580662</name>
</gene>
<dbReference type="AlphaFoldDB" id="A0A3N4KAJ7"/>
<keyword evidence="3" id="KW-1185">Reference proteome</keyword>
<feature type="region of interest" description="Disordered" evidence="1">
    <location>
        <begin position="45"/>
        <end position="77"/>
    </location>
</feature>
<name>A0A3N4KAJ7_9PEZI</name>
<dbReference type="Proteomes" id="UP000277580">
    <property type="component" value="Unassembled WGS sequence"/>
</dbReference>
<dbReference type="EMBL" id="ML119420">
    <property type="protein sequence ID" value="RPB06352.1"/>
    <property type="molecule type" value="Genomic_DNA"/>
</dbReference>
<dbReference type="InParanoid" id="A0A3N4KAJ7"/>
<evidence type="ECO:0000313" key="2">
    <source>
        <dbReference type="EMBL" id="RPB06352.1"/>
    </source>
</evidence>
<proteinExistence type="predicted"/>
<accession>A0A3N4KAJ7</accession>
<evidence type="ECO:0000313" key="3">
    <source>
        <dbReference type="Proteomes" id="UP000277580"/>
    </source>
</evidence>
<sequence length="77" mass="8224">MSYRSGVGREEDDVQLAGDIAAWRAAKVRRKAQRDRVILLGTHDASENPVATGRDLGAAKGQEESTNASADTLLGDK</sequence>
<evidence type="ECO:0000256" key="1">
    <source>
        <dbReference type="SAM" id="MobiDB-lite"/>
    </source>
</evidence>
<organism evidence="2 3">
    <name type="scientific">Morchella conica CCBAS932</name>
    <dbReference type="NCBI Taxonomy" id="1392247"/>
    <lineage>
        <taxon>Eukaryota</taxon>
        <taxon>Fungi</taxon>
        <taxon>Dikarya</taxon>
        <taxon>Ascomycota</taxon>
        <taxon>Pezizomycotina</taxon>
        <taxon>Pezizomycetes</taxon>
        <taxon>Pezizales</taxon>
        <taxon>Morchellaceae</taxon>
        <taxon>Morchella</taxon>
    </lineage>
</organism>
<protein>
    <submittedName>
        <fullName evidence="2">Uncharacterized protein</fullName>
    </submittedName>
</protein>